<evidence type="ECO:0000256" key="6">
    <source>
        <dbReference type="ARBA" id="ARBA00023015"/>
    </source>
</evidence>
<dbReference type="Gene3D" id="6.10.140.2220">
    <property type="match status" value="1"/>
</dbReference>
<feature type="domain" description="MYND-type" evidence="12">
    <location>
        <begin position="508"/>
        <end position="544"/>
    </location>
</feature>
<dbReference type="Ensembl" id="ENSHCOT00000009438.1">
    <property type="protein sequence ID" value="ENSHCOP00000003023.1"/>
    <property type="gene ID" value="ENSHCOG00000004595.1"/>
</dbReference>
<keyword evidence="2" id="KW-0678">Repressor</keyword>
<dbReference type="PROSITE" id="PS50865">
    <property type="entry name" value="ZF_MYND_2"/>
    <property type="match status" value="1"/>
</dbReference>
<feature type="compositionally biased region" description="Low complexity" evidence="11">
    <location>
        <begin position="554"/>
        <end position="592"/>
    </location>
</feature>
<keyword evidence="6" id="KW-0805">Transcription regulation</keyword>
<dbReference type="PROSITE" id="PS01360">
    <property type="entry name" value="ZF_MYND_1"/>
    <property type="match status" value="1"/>
</dbReference>
<dbReference type="PANTHER" id="PTHR10379:SF6">
    <property type="entry name" value="PROTEIN CBFA2T3"/>
    <property type="match status" value="1"/>
</dbReference>
<feature type="region of interest" description="Disordered" evidence="11">
    <location>
        <begin position="554"/>
        <end position="631"/>
    </location>
</feature>
<dbReference type="GO" id="GO:0008270">
    <property type="term" value="F:zinc ion binding"/>
    <property type="evidence" value="ECO:0007669"/>
    <property type="project" value="UniProtKB-KW"/>
</dbReference>
<dbReference type="Pfam" id="PF08788">
    <property type="entry name" value="NHR2"/>
    <property type="match status" value="1"/>
</dbReference>
<evidence type="ECO:0000313" key="14">
    <source>
        <dbReference type="Ensembl" id="ENSHCOP00000003023.1"/>
    </source>
</evidence>
<keyword evidence="3" id="KW-0479">Metal-binding</keyword>
<keyword evidence="4 9" id="KW-0863">Zinc-finger</keyword>
<dbReference type="FunFam" id="1.20.120.1110:FF:000001">
    <property type="entry name" value="RUNX1 translocation partner 1"/>
    <property type="match status" value="1"/>
</dbReference>
<dbReference type="Proteomes" id="UP000264820">
    <property type="component" value="Unplaced"/>
</dbReference>
<dbReference type="InterPro" id="IPR013289">
    <property type="entry name" value="CBFA2T1/2/3"/>
</dbReference>
<evidence type="ECO:0000256" key="5">
    <source>
        <dbReference type="ARBA" id="ARBA00022833"/>
    </source>
</evidence>
<dbReference type="PANTHER" id="PTHR10379">
    <property type="entry name" value="MTG8 ETO EIGHT TWENTY ONE PROTEIN"/>
    <property type="match status" value="1"/>
</dbReference>
<feature type="domain" description="TAFH" evidence="13">
    <location>
        <begin position="84"/>
        <end position="179"/>
    </location>
</feature>
<evidence type="ECO:0000259" key="12">
    <source>
        <dbReference type="PROSITE" id="PS50865"/>
    </source>
</evidence>
<accession>A0A3Q2XFE8</accession>
<dbReference type="GeneTree" id="ENSGT00950000183176"/>
<keyword evidence="15" id="KW-1185">Reference proteome</keyword>
<name>A0A3Q2XFE8_HIPCM</name>
<comment type="subcellular location">
    <subcellularLocation>
        <location evidence="1">Nucleus</location>
    </subcellularLocation>
</comment>
<feature type="region of interest" description="Disordered" evidence="11">
    <location>
        <begin position="201"/>
        <end position="270"/>
    </location>
</feature>
<evidence type="ECO:0000256" key="3">
    <source>
        <dbReference type="ARBA" id="ARBA00022723"/>
    </source>
</evidence>
<evidence type="ECO:0000256" key="9">
    <source>
        <dbReference type="PROSITE-ProRule" id="PRU00134"/>
    </source>
</evidence>
<reference evidence="14" key="2">
    <citation type="submission" date="2025-09" db="UniProtKB">
        <authorList>
            <consortium name="Ensembl"/>
        </authorList>
    </citation>
    <scope>IDENTIFICATION</scope>
</reference>
<keyword evidence="5" id="KW-0862">Zinc</keyword>
<proteinExistence type="predicted"/>
<keyword evidence="10" id="KW-0175">Coiled coil</keyword>
<dbReference type="GO" id="GO:0003714">
    <property type="term" value="F:transcription corepressor activity"/>
    <property type="evidence" value="ECO:0007669"/>
    <property type="project" value="InterPro"/>
</dbReference>
<evidence type="ECO:0000256" key="2">
    <source>
        <dbReference type="ARBA" id="ARBA00022491"/>
    </source>
</evidence>
<dbReference type="FunFam" id="6.10.140.2220:FF:000001">
    <property type="entry name" value="CBFA2/RUNX1 translocation partner 3"/>
    <property type="match status" value="1"/>
</dbReference>
<dbReference type="SUPFAM" id="SSF158553">
    <property type="entry name" value="TAFH domain-like"/>
    <property type="match status" value="1"/>
</dbReference>
<feature type="compositionally biased region" description="Pro residues" evidence="11">
    <location>
        <begin position="246"/>
        <end position="265"/>
    </location>
</feature>
<dbReference type="Gene3D" id="6.10.250.230">
    <property type="match status" value="1"/>
</dbReference>
<dbReference type="InterPro" id="IPR002893">
    <property type="entry name" value="Znf_MYND"/>
</dbReference>
<evidence type="ECO:0000259" key="13">
    <source>
        <dbReference type="PROSITE" id="PS51119"/>
    </source>
</evidence>
<dbReference type="OMA" id="RASDPFY"/>
<feature type="region of interest" description="Disordered" evidence="11">
    <location>
        <begin position="1"/>
        <end position="78"/>
    </location>
</feature>
<feature type="coiled-coil region" evidence="10">
    <location>
        <begin position="436"/>
        <end position="489"/>
    </location>
</feature>
<evidence type="ECO:0000256" key="7">
    <source>
        <dbReference type="ARBA" id="ARBA00023163"/>
    </source>
</evidence>
<organism evidence="14 15">
    <name type="scientific">Hippocampus comes</name>
    <name type="common">Tiger tail seahorse</name>
    <dbReference type="NCBI Taxonomy" id="109280"/>
    <lineage>
        <taxon>Eukaryota</taxon>
        <taxon>Metazoa</taxon>
        <taxon>Chordata</taxon>
        <taxon>Craniata</taxon>
        <taxon>Vertebrata</taxon>
        <taxon>Euteleostomi</taxon>
        <taxon>Actinopterygii</taxon>
        <taxon>Neopterygii</taxon>
        <taxon>Teleostei</taxon>
        <taxon>Neoteleostei</taxon>
        <taxon>Acanthomorphata</taxon>
        <taxon>Syngnathiaria</taxon>
        <taxon>Syngnathiformes</taxon>
        <taxon>Syngnathoidei</taxon>
        <taxon>Syngnathidae</taxon>
        <taxon>Hippocampus</taxon>
    </lineage>
</organism>
<feature type="compositionally biased region" description="Polar residues" evidence="11">
    <location>
        <begin position="27"/>
        <end position="78"/>
    </location>
</feature>
<sequence length="631" mass="69082">MPDSPADVKSQPRSTPPTMPPPPPAVNQATSRNASFTPTTLNGSSHSPTSLNGAPSTPNGFSNGPAMSSTSSLSNQQLPPACGARQLCKLKRFLTTLQQFGNDISPEIGERVRSLVLGLVNSTLTIEEFHSKLHEATNFPLRPFVIPFLKANLPLLQRELLHCARLAKQTPAQYLAQHEQLLLDANASSPLDSSEIMLEMNEHGKRRTPDTKDSSERDGLHPEHLAKRPCTISPSQRFSPSTGLPAHPPPNGLPTHPPNGLPHPQNPQMAPQHYRLEDMALAHQYRDAYRHNEHRDGRDRHRQTVHGARQEEVIDHRLTDREWAEEWKHLDNLLNCIMDMVEKTRRSLTVLRRCQEADREEMNHWIRRYSDVEEMKKGGSNGQHCLPPPPPLPHHNSSSNTASSIHRDFLHRPPSGYLPEEIWRKATTSIPLSPALKHLQNKQEAVNEVKRQAMSELQKAVSDAERKAHEMISAERSKMERALAEAKRQASEDALTVINQQEDSSESCWNCGRKASETCSGCNTARYCGSFCQHKDWERHHHVCGQGLQGLPGGSSVPLGTPSPSSASSAPPTHTESTPPGPLSLAGQSGLAAAGGGGGGSMSASPKESSSSSASRSTTPATPALLDATSR</sequence>
<dbReference type="GO" id="GO:0006351">
    <property type="term" value="P:DNA-templated transcription"/>
    <property type="evidence" value="ECO:0007669"/>
    <property type="project" value="InterPro"/>
</dbReference>
<dbReference type="InterPro" id="IPR014896">
    <property type="entry name" value="NHR2"/>
</dbReference>
<evidence type="ECO:0000256" key="1">
    <source>
        <dbReference type="ARBA" id="ARBA00004123"/>
    </source>
</evidence>
<keyword evidence="7" id="KW-0804">Transcription</keyword>
<dbReference type="SUPFAM" id="SSF144232">
    <property type="entry name" value="HIT/MYND zinc finger-like"/>
    <property type="match status" value="1"/>
</dbReference>
<evidence type="ECO:0000256" key="11">
    <source>
        <dbReference type="SAM" id="MobiDB-lite"/>
    </source>
</evidence>
<evidence type="ECO:0000256" key="8">
    <source>
        <dbReference type="ARBA" id="ARBA00023242"/>
    </source>
</evidence>
<dbReference type="GO" id="GO:0005634">
    <property type="term" value="C:nucleus"/>
    <property type="evidence" value="ECO:0007669"/>
    <property type="project" value="UniProtKB-SubCell"/>
</dbReference>
<dbReference type="PROSITE" id="PS51119">
    <property type="entry name" value="TAFH"/>
    <property type="match status" value="1"/>
</dbReference>
<reference evidence="14" key="1">
    <citation type="submission" date="2025-08" db="UniProtKB">
        <authorList>
            <consortium name="Ensembl"/>
        </authorList>
    </citation>
    <scope>IDENTIFICATION</scope>
</reference>
<feature type="compositionally biased region" description="Basic and acidic residues" evidence="11">
    <location>
        <begin position="201"/>
        <end position="226"/>
    </location>
</feature>
<evidence type="ECO:0000256" key="10">
    <source>
        <dbReference type="SAM" id="Coils"/>
    </source>
</evidence>
<dbReference type="Pfam" id="PF07531">
    <property type="entry name" value="TAFH"/>
    <property type="match status" value="1"/>
</dbReference>
<feature type="compositionally biased region" description="Pro residues" evidence="11">
    <location>
        <begin position="14"/>
        <end position="25"/>
    </location>
</feature>
<dbReference type="SMART" id="SM00549">
    <property type="entry name" value="TAFH"/>
    <property type="match status" value="1"/>
</dbReference>
<dbReference type="InterPro" id="IPR037249">
    <property type="entry name" value="TAFH/NHR1_dom_sf"/>
</dbReference>
<feature type="region of interest" description="Disordered" evidence="11">
    <location>
        <begin position="376"/>
        <end position="411"/>
    </location>
</feature>
<dbReference type="Gene3D" id="1.20.120.1110">
    <property type="entry name" value="TAFH/NHR1 domain"/>
    <property type="match status" value="1"/>
</dbReference>
<dbReference type="AlphaFoldDB" id="A0A3Q2XFE8"/>
<evidence type="ECO:0000313" key="15">
    <source>
        <dbReference type="Proteomes" id="UP000264820"/>
    </source>
</evidence>
<protein>
    <submittedName>
        <fullName evidence="14">CBFA2/RUNX1 partner transcriptional co-repressor 3</fullName>
    </submittedName>
</protein>
<feature type="compositionally biased region" description="Polar residues" evidence="11">
    <location>
        <begin position="232"/>
        <end position="242"/>
    </location>
</feature>
<feature type="compositionally biased region" description="Low complexity" evidence="11">
    <location>
        <begin position="602"/>
        <end position="631"/>
    </location>
</feature>
<keyword evidence="8" id="KW-0539">Nucleus</keyword>
<evidence type="ECO:0000256" key="4">
    <source>
        <dbReference type="ARBA" id="ARBA00022771"/>
    </source>
</evidence>
<dbReference type="InterPro" id="IPR003894">
    <property type="entry name" value="TAFH_NHR1"/>
</dbReference>
<dbReference type="Pfam" id="PF01753">
    <property type="entry name" value="zf-MYND"/>
    <property type="match status" value="1"/>
</dbReference>
<dbReference type="PRINTS" id="PR01875">
    <property type="entry name" value="ETOFAMILY"/>
</dbReference>